<protein>
    <recommendedName>
        <fullName evidence="1">Immunity MXAN-0049 protein domain-containing protein</fullName>
    </recommendedName>
</protein>
<dbReference type="Proteomes" id="UP000028725">
    <property type="component" value="Unassembled WGS sequence"/>
</dbReference>
<dbReference type="Pfam" id="PF07791">
    <property type="entry name" value="Imm11"/>
    <property type="match status" value="1"/>
</dbReference>
<feature type="domain" description="Immunity MXAN-0049 protein" evidence="1">
    <location>
        <begin position="10"/>
        <end position="113"/>
    </location>
</feature>
<comment type="caution">
    <text evidence="2">The sequence shown here is derived from an EMBL/GenBank/DDBJ whole genome shotgun (WGS) entry which is preliminary data.</text>
</comment>
<evidence type="ECO:0000313" key="3">
    <source>
        <dbReference type="Proteomes" id="UP000028725"/>
    </source>
</evidence>
<reference evidence="2 3" key="1">
    <citation type="submission" date="2014-04" db="EMBL/GenBank/DDBJ databases">
        <title>Genome assembly of Hyalangium minutum DSM 14724.</title>
        <authorList>
            <person name="Sharma G."/>
            <person name="Subramanian S."/>
        </authorList>
    </citation>
    <scope>NUCLEOTIDE SEQUENCE [LARGE SCALE GENOMIC DNA]</scope>
    <source>
        <strain evidence="2 3">DSM 14724</strain>
    </source>
</reference>
<dbReference type="InterPro" id="IPR012433">
    <property type="entry name" value="Imm11"/>
</dbReference>
<dbReference type="EMBL" id="JMCB01000002">
    <property type="protein sequence ID" value="KFE71255.1"/>
    <property type="molecule type" value="Genomic_DNA"/>
</dbReference>
<accession>A0A085WU92</accession>
<dbReference type="PATRIC" id="fig|394096.3.peg.1035"/>
<keyword evidence="3" id="KW-1185">Reference proteome</keyword>
<dbReference type="STRING" id="394096.DB31_3385"/>
<name>A0A085WU92_9BACT</name>
<organism evidence="2 3">
    <name type="scientific">Hyalangium minutum</name>
    <dbReference type="NCBI Taxonomy" id="394096"/>
    <lineage>
        <taxon>Bacteria</taxon>
        <taxon>Pseudomonadati</taxon>
        <taxon>Myxococcota</taxon>
        <taxon>Myxococcia</taxon>
        <taxon>Myxococcales</taxon>
        <taxon>Cystobacterineae</taxon>
        <taxon>Archangiaceae</taxon>
        <taxon>Hyalangium</taxon>
    </lineage>
</organism>
<evidence type="ECO:0000313" key="2">
    <source>
        <dbReference type="EMBL" id="KFE71255.1"/>
    </source>
</evidence>
<gene>
    <name evidence="2" type="ORF">DB31_3385</name>
</gene>
<sequence length="113" mass="13246">MQIFQRLSVRDVQFIRAEVDNHPEPYFILNTLRIIRCVDDARSEEVQYWKPEDGQPEKLGTYRYIHGLRIDASKVDHARIFRTWGWDIALILSEDLKQAIEAAGITGTRFVEV</sequence>
<evidence type="ECO:0000259" key="1">
    <source>
        <dbReference type="Pfam" id="PF07791"/>
    </source>
</evidence>
<proteinExistence type="predicted"/>
<dbReference type="AlphaFoldDB" id="A0A085WU92"/>